<keyword evidence="16" id="KW-1185">Reference proteome</keyword>
<dbReference type="InterPro" id="IPR051046">
    <property type="entry name" value="MurCDEF_CellWall_CoF430Synth"/>
</dbReference>
<dbReference type="KEGG" id="thal:A1OE_1194"/>
<dbReference type="InterPro" id="IPR000713">
    <property type="entry name" value="Mur_ligase_N"/>
</dbReference>
<evidence type="ECO:0000313" key="16">
    <source>
        <dbReference type="Proteomes" id="UP000010077"/>
    </source>
</evidence>
<feature type="domain" description="Mur ligase central" evidence="14">
    <location>
        <begin position="108"/>
        <end position="297"/>
    </location>
</feature>
<proteinExistence type="inferred from homology"/>
<dbReference type="GO" id="GO:0051301">
    <property type="term" value="P:cell division"/>
    <property type="evidence" value="ECO:0007669"/>
    <property type="project" value="UniProtKB-KW"/>
</dbReference>
<evidence type="ECO:0000256" key="7">
    <source>
        <dbReference type="ARBA" id="ARBA00022984"/>
    </source>
</evidence>
<dbReference type="Pfam" id="PF08245">
    <property type="entry name" value="Mur_ligase_M"/>
    <property type="match status" value="1"/>
</dbReference>
<evidence type="ECO:0000256" key="3">
    <source>
        <dbReference type="ARBA" id="ARBA00022618"/>
    </source>
</evidence>
<gene>
    <name evidence="10 15" type="primary">murF</name>
    <name evidence="15" type="ORF">A1OE_1194</name>
</gene>
<evidence type="ECO:0000256" key="2">
    <source>
        <dbReference type="ARBA" id="ARBA00022598"/>
    </source>
</evidence>
<organism evidence="15 16">
    <name type="scientific">Candidatus Endolissoclinum faulkneri L2</name>
    <dbReference type="NCBI Taxonomy" id="1193729"/>
    <lineage>
        <taxon>Bacteria</taxon>
        <taxon>Pseudomonadati</taxon>
        <taxon>Pseudomonadota</taxon>
        <taxon>Alphaproteobacteria</taxon>
        <taxon>Rhodospirillales</taxon>
        <taxon>Rhodospirillaceae</taxon>
        <taxon>Candidatus Endolissoclinum</taxon>
    </lineage>
</organism>
<dbReference type="InterPro" id="IPR005863">
    <property type="entry name" value="UDP-N-AcMur_synth"/>
</dbReference>
<dbReference type="Proteomes" id="UP000010077">
    <property type="component" value="Chromosome"/>
</dbReference>
<dbReference type="EMBL" id="CP003539">
    <property type="protein sequence ID" value="AFX99370.1"/>
    <property type="molecule type" value="Genomic_DNA"/>
</dbReference>
<evidence type="ECO:0000256" key="8">
    <source>
        <dbReference type="ARBA" id="ARBA00023306"/>
    </source>
</evidence>
<dbReference type="GO" id="GO:0009252">
    <property type="term" value="P:peptidoglycan biosynthetic process"/>
    <property type="evidence" value="ECO:0007669"/>
    <property type="project" value="UniProtKB-UniRule"/>
</dbReference>
<dbReference type="Pfam" id="PF01225">
    <property type="entry name" value="Mur_ligase"/>
    <property type="match status" value="1"/>
</dbReference>
<dbReference type="UniPathway" id="UPA00219"/>
<keyword evidence="7 10" id="KW-0573">Peptidoglycan synthesis</keyword>
<evidence type="ECO:0000259" key="13">
    <source>
        <dbReference type="Pfam" id="PF02875"/>
    </source>
</evidence>
<keyword evidence="4 10" id="KW-0547">Nucleotide-binding</keyword>
<feature type="domain" description="Mur ligase N-terminal catalytic" evidence="12">
    <location>
        <begin position="26"/>
        <end position="72"/>
    </location>
</feature>
<evidence type="ECO:0000256" key="9">
    <source>
        <dbReference type="ARBA" id="ARBA00023316"/>
    </source>
</evidence>
<dbReference type="Pfam" id="PF02875">
    <property type="entry name" value="Mur_ligase_C"/>
    <property type="match status" value="1"/>
</dbReference>
<dbReference type="GO" id="GO:0047480">
    <property type="term" value="F:UDP-N-acetylmuramoyl-tripeptide-D-alanyl-D-alanine ligase activity"/>
    <property type="evidence" value="ECO:0007669"/>
    <property type="project" value="UniProtKB-UniRule"/>
</dbReference>
<dbReference type="InterPro" id="IPR013221">
    <property type="entry name" value="Mur_ligase_cen"/>
</dbReference>
<comment type="function">
    <text evidence="10 11">Involved in cell wall formation. Catalyzes the final step in the synthesis of UDP-N-acetylmuramoyl-pentapeptide, the precursor of murein.</text>
</comment>
<dbReference type="GO" id="GO:0005524">
    <property type="term" value="F:ATP binding"/>
    <property type="evidence" value="ECO:0007669"/>
    <property type="project" value="UniProtKB-UniRule"/>
</dbReference>
<dbReference type="AlphaFoldDB" id="K7YID4"/>
<evidence type="ECO:0000256" key="1">
    <source>
        <dbReference type="ARBA" id="ARBA00022490"/>
    </source>
</evidence>
<comment type="caution">
    <text evidence="10">Lacks conserved residue(s) required for the propagation of feature annotation.</text>
</comment>
<protein>
    <recommendedName>
        <fullName evidence="10 11">UDP-N-acetylmuramoyl-tripeptide--D-alanyl-D-alanine ligase</fullName>
        <ecNumber evidence="10 11">6.3.2.10</ecNumber>
    </recommendedName>
    <alternativeName>
        <fullName evidence="10">D-alanyl-D-alanine-adding enzyme</fullName>
    </alternativeName>
</protein>
<comment type="pathway">
    <text evidence="10 11">Cell wall biogenesis; peptidoglycan biosynthesis.</text>
</comment>
<evidence type="ECO:0000256" key="5">
    <source>
        <dbReference type="ARBA" id="ARBA00022840"/>
    </source>
</evidence>
<comment type="subcellular location">
    <subcellularLocation>
        <location evidence="10 11">Cytoplasm</location>
    </subcellularLocation>
</comment>
<evidence type="ECO:0000256" key="11">
    <source>
        <dbReference type="RuleBase" id="RU004136"/>
    </source>
</evidence>
<dbReference type="Gene3D" id="3.90.190.20">
    <property type="entry name" value="Mur ligase, C-terminal domain"/>
    <property type="match status" value="1"/>
</dbReference>
<dbReference type="SUPFAM" id="SSF63418">
    <property type="entry name" value="MurE/MurF N-terminal domain"/>
    <property type="match status" value="1"/>
</dbReference>
<dbReference type="GO" id="GO:0008766">
    <property type="term" value="F:UDP-N-acetylmuramoylalanyl-D-glutamyl-2,6-diaminopimelate-D-alanyl-D-alanine ligase activity"/>
    <property type="evidence" value="ECO:0007669"/>
    <property type="project" value="RHEA"/>
</dbReference>
<dbReference type="eggNOG" id="COG0770">
    <property type="taxonomic scope" value="Bacteria"/>
</dbReference>
<accession>K7YID4</accession>
<keyword evidence="6 10" id="KW-0133">Cell shape</keyword>
<dbReference type="SUPFAM" id="SSF53244">
    <property type="entry name" value="MurD-like peptide ligases, peptide-binding domain"/>
    <property type="match status" value="1"/>
</dbReference>
<dbReference type="GO" id="GO:0071555">
    <property type="term" value="P:cell wall organization"/>
    <property type="evidence" value="ECO:0007669"/>
    <property type="project" value="UniProtKB-KW"/>
</dbReference>
<dbReference type="SUPFAM" id="SSF53623">
    <property type="entry name" value="MurD-like peptide ligases, catalytic domain"/>
    <property type="match status" value="1"/>
</dbReference>
<evidence type="ECO:0000259" key="12">
    <source>
        <dbReference type="Pfam" id="PF01225"/>
    </source>
</evidence>
<sequence length="464" mass="49344">MTALWTRTAAVEATKGQIVGDNWSAYGISIDSRKIKTGDIFIALPGKRVDGHQFVISALNLGASAALVSHIPNGLDNAPLLIVKDVLKALKDLAHFARARSNARIVAVTGSVGKTGTKEMLARTLGADGKTIASVGNLNNHIGAPMSLASLPADCDFAVFELGMNHSNEIRPLAQMIAPHVTIITNVELVHTEFFNSIEDIADSKAEIMEGLLPGGIAVLNADNSSFVRLRKRAQALCIDQIATFGRGAACDIRGIKIEPFSDGTKVIASVAGKEISWTVGCIGLHWGLNSLGVIAVLHALGLSIIPLLKQLSVFSPLRGRGNQVMITTIDNGIALLIDESYSASPKSMRAALSVFAATRGKRKIVVLGDMLELGNITSIAHANLKNTIDDIKPELIYLCGDGMSHLREALGRDRITLWTKTANALVESVVNNVTDGDVVLVKGAFAMGMQKIVSALEKKRNIL</sequence>
<keyword evidence="3 10" id="KW-0132">Cell division</keyword>
<evidence type="ECO:0000259" key="14">
    <source>
        <dbReference type="Pfam" id="PF08245"/>
    </source>
</evidence>
<dbReference type="RefSeq" id="WP_015088868.1">
    <property type="nucleotide sequence ID" value="NC_019566.1"/>
</dbReference>
<dbReference type="InterPro" id="IPR036565">
    <property type="entry name" value="Mur-like_cat_sf"/>
</dbReference>
<dbReference type="PANTHER" id="PTHR43024">
    <property type="entry name" value="UDP-N-ACETYLMURAMOYL-TRIPEPTIDE--D-ALANYL-D-ALANINE LIGASE"/>
    <property type="match status" value="1"/>
</dbReference>
<dbReference type="InterPro" id="IPR004101">
    <property type="entry name" value="Mur_ligase_C"/>
</dbReference>
<keyword evidence="2 10" id="KW-0436">Ligase</keyword>
<keyword evidence="9 10" id="KW-0961">Cell wall biogenesis/degradation</keyword>
<dbReference type="STRING" id="1193729.A1OE_1194"/>
<comment type="similarity">
    <text evidence="10">Belongs to the MurCDEF family. MurF subfamily.</text>
</comment>
<keyword evidence="1 10" id="KW-0963">Cytoplasm</keyword>
<dbReference type="InterPro" id="IPR035911">
    <property type="entry name" value="MurE/MurF_N"/>
</dbReference>
<dbReference type="Gene3D" id="3.40.1390.10">
    <property type="entry name" value="MurE/MurF, N-terminal domain"/>
    <property type="match status" value="1"/>
</dbReference>
<dbReference type="Gene3D" id="3.40.1190.10">
    <property type="entry name" value="Mur-like, catalytic domain"/>
    <property type="match status" value="1"/>
</dbReference>
<reference evidence="15 16" key="1">
    <citation type="journal article" date="2012" name="Proc. Natl. Acad. Sci. U.S.A.">
        <title>Genome streamlining and chemical defense in a coral reef symbiosis.</title>
        <authorList>
            <person name="Kwan J.C."/>
            <person name="Donia M.S."/>
            <person name="Han A.W."/>
            <person name="Hirose E."/>
            <person name="Haygood M.G."/>
            <person name="Schmidt E.W."/>
        </authorList>
    </citation>
    <scope>NUCLEOTIDE SEQUENCE [LARGE SCALE GENOMIC DNA]</scope>
    <source>
        <strain evidence="15 16">L2</strain>
    </source>
</reference>
<evidence type="ECO:0000313" key="15">
    <source>
        <dbReference type="EMBL" id="AFX99370.1"/>
    </source>
</evidence>
<dbReference type="NCBIfam" id="TIGR01143">
    <property type="entry name" value="murF"/>
    <property type="match status" value="1"/>
</dbReference>
<evidence type="ECO:0000256" key="10">
    <source>
        <dbReference type="HAMAP-Rule" id="MF_02019"/>
    </source>
</evidence>
<evidence type="ECO:0000256" key="4">
    <source>
        <dbReference type="ARBA" id="ARBA00022741"/>
    </source>
</evidence>
<name>K7YID4_9PROT</name>
<dbReference type="GO" id="GO:0005737">
    <property type="term" value="C:cytoplasm"/>
    <property type="evidence" value="ECO:0007669"/>
    <property type="project" value="UniProtKB-SubCell"/>
</dbReference>
<comment type="catalytic activity">
    <reaction evidence="10 11">
        <text>D-alanyl-D-alanine + UDP-N-acetyl-alpha-D-muramoyl-L-alanyl-gamma-D-glutamyl-meso-2,6-diaminopimelate + ATP = UDP-N-acetyl-alpha-D-muramoyl-L-alanyl-gamma-D-glutamyl-meso-2,6-diaminopimeloyl-D-alanyl-D-alanine + ADP + phosphate + H(+)</text>
        <dbReference type="Rhea" id="RHEA:28374"/>
        <dbReference type="ChEBI" id="CHEBI:15378"/>
        <dbReference type="ChEBI" id="CHEBI:30616"/>
        <dbReference type="ChEBI" id="CHEBI:43474"/>
        <dbReference type="ChEBI" id="CHEBI:57822"/>
        <dbReference type="ChEBI" id="CHEBI:61386"/>
        <dbReference type="ChEBI" id="CHEBI:83905"/>
        <dbReference type="ChEBI" id="CHEBI:456216"/>
        <dbReference type="EC" id="6.3.2.10"/>
    </reaction>
</comment>
<dbReference type="HOGENOM" id="CLU_031507_4_1_5"/>
<dbReference type="HAMAP" id="MF_02019">
    <property type="entry name" value="MurF"/>
    <property type="match status" value="1"/>
</dbReference>
<keyword evidence="8 10" id="KW-0131">Cell cycle</keyword>
<feature type="domain" description="Mur ligase C-terminal" evidence="13">
    <location>
        <begin position="337"/>
        <end position="446"/>
    </location>
</feature>
<keyword evidence="5 10" id="KW-0067">ATP-binding</keyword>
<dbReference type="OrthoDB" id="9800958at2"/>
<dbReference type="PANTHER" id="PTHR43024:SF1">
    <property type="entry name" value="UDP-N-ACETYLMURAMOYL-TRIPEPTIDE--D-ALANYL-D-ALANINE LIGASE"/>
    <property type="match status" value="1"/>
</dbReference>
<dbReference type="EC" id="6.3.2.10" evidence="10 11"/>
<dbReference type="PATRIC" id="fig|1193729.4.peg.637"/>
<dbReference type="GO" id="GO:0008360">
    <property type="term" value="P:regulation of cell shape"/>
    <property type="evidence" value="ECO:0007669"/>
    <property type="project" value="UniProtKB-KW"/>
</dbReference>
<evidence type="ECO:0000256" key="6">
    <source>
        <dbReference type="ARBA" id="ARBA00022960"/>
    </source>
</evidence>
<dbReference type="InterPro" id="IPR036615">
    <property type="entry name" value="Mur_ligase_C_dom_sf"/>
</dbReference>